<gene>
    <name evidence="5" type="ORF">SNE40_012963</name>
</gene>
<protein>
    <recommendedName>
        <fullName evidence="7">DDHD domain-containing protein</fullName>
    </recommendedName>
</protein>
<proteinExistence type="inferred from homology"/>
<dbReference type="InterPro" id="IPR004170">
    <property type="entry name" value="WWE_dom"/>
</dbReference>
<evidence type="ECO:0000313" key="6">
    <source>
        <dbReference type="Proteomes" id="UP001347796"/>
    </source>
</evidence>
<feature type="region of interest" description="Disordered" evidence="2">
    <location>
        <begin position="1"/>
        <end position="236"/>
    </location>
</feature>
<evidence type="ECO:0000313" key="5">
    <source>
        <dbReference type="EMBL" id="KAK6178145.1"/>
    </source>
</evidence>
<dbReference type="PROSITE" id="PS50918">
    <property type="entry name" value="WWE"/>
    <property type="match status" value="1"/>
</dbReference>
<dbReference type="Pfam" id="PF02862">
    <property type="entry name" value="DDHD"/>
    <property type="match status" value="1"/>
</dbReference>
<feature type="compositionally biased region" description="Low complexity" evidence="2">
    <location>
        <begin position="190"/>
        <end position="202"/>
    </location>
</feature>
<dbReference type="InterPro" id="IPR004177">
    <property type="entry name" value="DDHD_dom"/>
</dbReference>
<evidence type="ECO:0000259" key="3">
    <source>
        <dbReference type="PROSITE" id="PS50918"/>
    </source>
</evidence>
<dbReference type="Pfam" id="PF00536">
    <property type="entry name" value="SAM_1"/>
    <property type="match status" value="1"/>
</dbReference>
<feature type="compositionally biased region" description="Low complexity" evidence="2">
    <location>
        <begin position="63"/>
        <end position="76"/>
    </location>
</feature>
<feature type="compositionally biased region" description="Polar residues" evidence="2">
    <location>
        <begin position="155"/>
        <end position="166"/>
    </location>
</feature>
<feature type="compositionally biased region" description="Basic and acidic residues" evidence="2">
    <location>
        <begin position="611"/>
        <end position="622"/>
    </location>
</feature>
<dbReference type="InterPro" id="IPR001660">
    <property type="entry name" value="SAM"/>
</dbReference>
<dbReference type="GO" id="GO:0046872">
    <property type="term" value="F:metal ion binding"/>
    <property type="evidence" value="ECO:0007669"/>
    <property type="project" value="InterPro"/>
</dbReference>
<dbReference type="Pfam" id="PF23464">
    <property type="entry name" value="WWE_3"/>
    <property type="match status" value="1"/>
</dbReference>
<dbReference type="GO" id="GO:0004620">
    <property type="term" value="F:phospholipase activity"/>
    <property type="evidence" value="ECO:0007669"/>
    <property type="project" value="TreeGrafter"/>
</dbReference>
<dbReference type="GO" id="GO:0030134">
    <property type="term" value="C:COPII-coated ER to Golgi transport vesicle"/>
    <property type="evidence" value="ECO:0007669"/>
    <property type="project" value="TreeGrafter"/>
</dbReference>
<dbReference type="PANTHER" id="PTHR23509">
    <property type="entry name" value="PA-PL1 PHOSPHOLIPASE FAMILY"/>
    <property type="match status" value="1"/>
</dbReference>
<feature type="compositionally biased region" description="Low complexity" evidence="2">
    <location>
        <begin position="133"/>
        <end position="153"/>
    </location>
</feature>
<dbReference type="EMBL" id="JAZGQO010000009">
    <property type="protein sequence ID" value="KAK6178145.1"/>
    <property type="molecule type" value="Genomic_DNA"/>
</dbReference>
<evidence type="ECO:0000256" key="1">
    <source>
        <dbReference type="ARBA" id="ARBA00038464"/>
    </source>
</evidence>
<evidence type="ECO:0000259" key="4">
    <source>
        <dbReference type="PROSITE" id="PS51043"/>
    </source>
</evidence>
<evidence type="ECO:0008006" key="7">
    <source>
        <dbReference type="Google" id="ProtNLM"/>
    </source>
</evidence>
<accession>A0AAN8JML9</accession>
<feature type="compositionally biased region" description="Low complexity" evidence="2">
    <location>
        <begin position="221"/>
        <end position="236"/>
    </location>
</feature>
<dbReference type="SMART" id="SM00454">
    <property type="entry name" value="SAM"/>
    <property type="match status" value="1"/>
</dbReference>
<feature type="region of interest" description="Disordered" evidence="2">
    <location>
        <begin position="591"/>
        <end position="623"/>
    </location>
</feature>
<reference evidence="5 6" key="1">
    <citation type="submission" date="2024-01" db="EMBL/GenBank/DDBJ databases">
        <title>The genome of the rayed Mediterranean limpet Patella caerulea (Linnaeus, 1758).</title>
        <authorList>
            <person name="Anh-Thu Weber A."/>
            <person name="Halstead-Nussloch G."/>
        </authorList>
    </citation>
    <scope>NUCLEOTIDE SEQUENCE [LARGE SCALE GENOMIC DNA]</scope>
    <source>
        <strain evidence="5">AATW-2023a</strain>
        <tissue evidence="5">Whole specimen</tissue>
    </source>
</reference>
<dbReference type="InterPro" id="IPR057825">
    <property type="entry name" value="WWE_SEC23-DDH2"/>
</dbReference>
<feature type="compositionally biased region" description="Pro residues" evidence="2">
    <location>
        <begin position="1038"/>
        <end position="1051"/>
    </location>
</feature>
<feature type="domain" description="DDHD" evidence="4">
    <location>
        <begin position="752"/>
        <end position="960"/>
    </location>
</feature>
<dbReference type="PROSITE" id="PS51043">
    <property type="entry name" value="DDHD"/>
    <property type="match status" value="1"/>
</dbReference>
<comment type="similarity">
    <text evidence="1">Belongs to the PA-PLA1 family.</text>
</comment>
<dbReference type="SMART" id="SM01127">
    <property type="entry name" value="DDHD"/>
    <property type="match status" value="1"/>
</dbReference>
<name>A0AAN8JML9_PATCE</name>
<sequence>MANRGKKDTTPPPLLLMSAGGGLTLNPPDHPNVFMPVIQSEPPLFVPDEEGEADSFVGQSFNPTPTQPTTLPQPGTFNMFQPPGSTNADLFAAPPTSASDPFAQVGHNPRPPHPKMETQKSQPLAPPAPSVASTQSGSPFQQFPPQSQTGPTFGSAPSSTPGTPLSGNMFRKQGRPQYAQLPQGTYAHAPPTSNQFPSNPSSPFVPPLAHSSPRPPTAMVPPMSQQSSYNQSQPYYNLTQGQSSTSSFVYQPVQYHWCFSTIVEKKLIWKPFTIRDSLKLEEAFLTGLKHDPDNTIVSTDGGRYDVNVGKRERIAIYWDEDVKQVQRCSWFHKKEGSHRYFPYDEEFSSKLEEEYRNAVENNAWHKRLEFPGGETIVMHNPNVIVHFQASSQPDEWGTVQSVYASPLGDQMRPKVVKRGVDDFETIEDGESNQIDHLVFVVHGIGAYCDVKFRSIVECVDDFRSISHSLLDSHFKAYKDTGRLNRVEFLPVHWHKFLHSDATGIDERLKAITLPSTARLREFVNDTLLDILFYTSPAYCQLIADTVGREINRIYQLFLSRHPAFKGSVSVAGHSLGSSILFDLLLHQINPNAPKDMTPPPPEVPAEEPVQEEEKKEELKEASPELSLEDLLEKVGLQDKLEVFRQEQMDMEALIMCSEQDLKDLGLPMGPRKKLQGLLAEEQSKKEKKKKDFIKTTEREEAVRKMKEQQEKMVAEVGLSENQNALRGAERSSVQYTPGLAGTGQPFVKYPQLLFSPSALFALGSPIGVFLSVRGVEKMGEEFKFPTCPRFYNVFHPFDPVAYRLEPLVNPAASLIKPFLLPHHKGRKRLHLELKESLARVGADLKHKFMESLKSTWHSIQDFAMAHRSTEESLEEQMDKHVSSAMEELNIQDDKDETSSVASNPEEDVSMGQLNAGRRIDYVLQEKPIESFNDYLFALTSHGCYWESEDTVLMVLKEIYESSGITPQMPGPEGVHKRAGNQPPPPGQSRFQPPPTSTDPAFAQYKPPPVPTMVPPPIRPQAHGMPPSTGQTGSMGAQGPPPPFQPNAPPPMSGFVRK</sequence>
<dbReference type="Proteomes" id="UP001347796">
    <property type="component" value="Unassembled WGS sequence"/>
</dbReference>
<feature type="domain" description="WWE" evidence="3">
    <location>
        <begin position="243"/>
        <end position="327"/>
    </location>
</feature>
<feature type="region of interest" description="Disordered" evidence="2">
    <location>
        <begin position="964"/>
        <end position="1057"/>
    </location>
</feature>
<dbReference type="AlphaFoldDB" id="A0AAN8JML9"/>
<dbReference type="InterPro" id="IPR013761">
    <property type="entry name" value="SAM/pointed_sf"/>
</dbReference>
<organism evidence="5 6">
    <name type="scientific">Patella caerulea</name>
    <name type="common">Rayed Mediterranean limpet</name>
    <dbReference type="NCBI Taxonomy" id="87958"/>
    <lineage>
        <taxon>Eukaryota</taxon>
        <taxon>Metazoa</taxon>
        <taxon>Spiralia</taxon>
        <taxon>Lophotrochozoa</taxon>
        <taxon>Mollusca</taxon>
        <taxon>Gastropoda</taxon>
        <taxon>Patellogastropoda</taxon>
        <taxon>Patelloidea</taxon>
        <taxon>Patellidae</taxon>
        <taxon>Patella</taxon>
    </lineage>
</organism>
<keyword evidence="6" id="KW-1185">Reference proteome</keyword>
<dbReference type="InterPro" id="IPR058055">
    <property type="entry name" value="PA-PLA1"/>
</dbReference>
<feature type="compositionally biased region" description="Pro residues" evidence="2">
    <location>
        <begin position="1005"/>
        <end position="1018"/>
    </location>
</feature>
<comment type="caution">
    <text evidence="5">The sequence shown here is derived from an EMBL/GenBank/DDBJ whole genome shotgun (WGS) entry which is preliminary data.</text>
</comment>
<dbReference type="PANTHER" id="PTHR23509:SF10">
    <property type="entry name" value="LD21067P"/>
    <property type="match status" value="1"/>
</dbReference>
<dbReference type="SUPFAM" id="SSF47769">
    <property type="entry name" value="SAM/Pointed domain"/>
    <property type="match status" value="1"/>
</dbReference>
<dbReference type="Gene3D" id="1.10.150.50">
    <property type="entry name" value="Transcription Factor, Ets-1"/>
    <property type="match status" value="1"/>
</dbReference>
<evidence type="ECO:0000256" key="2">
    <source>
        <dbReference type="SAM" id="MobiDB-lite"/>
    </source>
</evidence>
<feature type="compositionally biased region" description="Pro residues" evidence="2">
    <location>
        <begin position="981"/>
        <end position="996"/>
    </location>
</feature>